<dbReference type="PANTHER" id="PTHR33993">
    <property type="entry name" value="GLYOXALASE-RELATED"/>
    <property type="match status" value="1"/>
</dbReference>
<dbReference type="CDD" id="cd06587">
    <property type="entry name" value="VOC"/>
    <property type="match status" value="1"/>
</dbReference>
<accession>A0ABW5SBU0</accession>
<feature type="domain" description="VOC" evidence="1">
    <location>
        <begin position="18"/>
        <end position="135"/>
    </location>
</feature>
<evidence type="ECO:0000259" key="1">
    <source>
        <dbReference type="PROSITE" id="PS51819"/>
    </source>
</evidence>
<evidence type="ECO:0000313" key="2">
    <source>
        <dbReference type="EMBL" id="MFD2697171.1"/>
    </source>
</evidence>
<comment type="caution">
    <text evidence="2">The sequence shown here is derived from an EMBL/GenBank/DDBJ whole genome shotgun (WGS) entry which is preliminary data.</text>
</comment>
<organism evidence="2 3">
    <name type="scientific">Mesonia sediminis</name>
    <dbReference type="NCBI Taxonomy" id="1703946"/>
    <lineage>
        <taxon>Bacteria</taxon>
        <taxon>Pseudomonadati</taxon>
        <taxon>Bacteroidota</taxon>
        <taxon>Flavobacteriia</taxon>
        <taxon>Flavobacteriales</taxon>
        <taxon>Flavobacteriaceae</taxon>
        <taxon>Mesonia</taxon>
    </lineage>
</organism>
<dbReference type="Proteomes" id="UP001597357">
    <property type="component" value="Unassembled WGS sequence"/>
</dbReference>
<dbReference type="SUPFAM" id="SSF54593">
    <property type="entry name" value="Glyoxalase/Bleomycin resistance protein/Dihydroxybiphenyl dioxygenase"/>
    <property type="match status" value="1"/>
</dbReference>
<keyword evidence="3" id="KW-1185">Reference proteome</keyword>
<evidence type="ECO:0000313" key="3">
    <source>
        <dbReference type="Proteomes" id="UP001597357"/>
    </source>
</evidence>
<dbReference type="PROSITE" id="PS51819">
    <property type="entry name" value="VOC"/>
    <property type="match status" value="1"/>
</dbReference>
<dbReference type="PANTHER" id="PTHR33993:SF5">
    <property type="entry name" value="GLYOXALASE"/>
    <property type="match status" value="1"/>
</dbReference>
<dbReference type="Gene3D" id="3.10.180.10">
    <property type="entry name" value="2,3-Dihydroxybiphenyl 1,2-Dioxygenase, domain 1"/>
    <property type="match status" value="1"/>
</dbReference>
<dbReference type="InterPro" id="IPR037523">
    <property type="entry name" value="VOC_core"/>
</dbReference>
<gene>
    <name evidence="2" type="ORF">ACFSQ0_04130</name>
</gene>
<dbReference type="InterPro" id="IPR004360">
    <property type="entry name" value="Glyas_Fos-R_dOase_dom"/>
</dbReference>
<reference evidence="3" key="1">
    <citation type="journal article" date="2019" name="Int. J. Syst. Evol. Microbiol.">
        <title>The Global Catalogue of Microorganisms (GCM) 10K type strain sequencing project: providing services to taxonomists for standard genome sequencing and annotation.</title>
        <authorList>
            <consortium name="The Broad Institute Genomics Platform"/>
            <consortium name="The Broad Institute Genome Sequencing Center for Infectious Disease"/>
            <person name="Wu L."/>
            <person name="Ma J."/>
        </authorList>
    </citation>
    <scope>NUCLEOTIDE SEQUENCE [LARGE SCALE GENOMIC DNA]</scope>
    <source>
        <strain evidence="3">KCTC 42255</strain>
    </source>
</reference>
<proteinExistence type="predicted"/>
<name>A0ABW5SBU0_9FLAO</name>
<protein>
    <submittedName>
        <fullName evidence="2">VOC family protein</fullName>
    </submittedName>
</protein>
<dbReference type="InterPro" id="IPR052164">
    <property type="entry name" value="Anthracycline_SecMetBiosynth"/>
</dbReference>
<dbReference type="InterPro" id="IPR029068">
    <property type="entry name" value="Glyas_Bleomycin-R_OHBP_Dase"/>
</dbReference>
<dbReference type="Pfam" id="PF00903">
    <property type="entry name" value="Glyoxalase"/>
    <property type="match status" value="1"/>
</dbReference>
<dbReference type="RefSeq" id="WP_379044533.1">
    <property type="nucleotide sequence ID" value="NZ_JBHULZ010000023.1"/>
</dbReference>
<dbReference type="EMBL" id="JBHULZ010000023">
    <property type="protein sequence ID" value="MFD2697171.1"/>
    <property type="molecule type" value="Genomic_DNA"/>
</dbReference>
<sequence>MNQNKKSDSSELEPKVTGIGGIFFFSENPEKTKEWYAQHLGLKVNQWGSSFEFRNANRPDEINYLQWSPFQKGSEYFDPSKKEFMINYRVQNIEALIKKLKADGVQVLDEIASYDYGKFVHIMDAEGNKIELWEPVDHVFTAMGGETTK</sequence>